<accession>Q7V181</accession>
<proteinExistence type="predicted"/>
<dbReference type="OrthoDB" id="507726at2"/>
<dbReference type="Proteomes" id="UP000001026">
    <property type="component" value="Chromosome"/>
</dbReference>
<evidence type="ECO:0008006" key="3">
    <source>
        <dbReference type="Google" id="ProtNLM"/>
    </source>
</evidence>
<evidence type="ECO:0000313" key="1">
    <source>
        <dbReference type="EMBL" id="CAE19460.1"/>
    </source>
</evidence>
<dbReference type="eggNOG" id="COG2220">
    <property type="taxonomic scope" value="Bacteria"/>
</dbReference>
<gene>
    <name evidence="1" type="ordered locus">PMM1001</name>
</gene>
<dbReference type="EMBL" id="BX548174">
    <property type="protein sequence ID" value="CAE19460.1"/>
    <property type="molecule type" value="Genomic_DNA"/>
</dbReference>
<dbReference type="RefSeq" id="WP_011132633.1">
    <property type="nucleotide sequence ID" value="NC_005072.1"/>
</dbReference>
<dbReference type="PANTHER" id="PTHR36142:SF2">
    <property type="entry name" value="METALLO-HYDROLASE_OXIDOREDUCTASE SUPERFAMILY PROTEIN"/>
    <property type="match status" value="1"/>
</dbReference>
<organism evidence="1 2">
    <name type="scientific">Prochlorococcus marinus subsp. pastoris (strain CCMP1986 / NIES-2087 / MED4)</name>
    <dbReference type="NCBI Taxonomy" id="59919"/>
    <lineage>
        <taxon>Bacteria</taxon>
        <taxon>Bacillati</taxon>
        <taxon>Cyanobacteriota</taxon>
        <taxon>Cyanophyceae</taxon>
        <taxon>Synechococcales</taxon>
        <taxon>Prochlorococcaceae</taxon>
        <taxon>Prochlorococcus</taxon>
    </lineage>
</organism>
<evidence type="ECO:0000313" key="2">
    <source>
        <dbReference type="Proteomes" id="UP000001026"/>
    </source>
</evidence>
<dbReference type="Gene3D" id="3.60.15.10">
    <property type="entry name" value="Ribonuclease Z/Hydroxyacylglutathione hydrolase-like"/>
    <property type="match status" value="1"/>
</dbReference>
<sequence length="238" mass="26593">MTFEAKYLGSNGWLIKFDKTNLIIDPWLTGDLIFPPGEWFFKGSLDNEILIEEDINIILLTQGLPDHCHVPSLKKFKKDIDIICSNSAKGILEKLGFTSIKVLKPKEKIMQKELEIEATAGAPVPQIENGYIVKDYKGKGFYIEPHGYLDENVNSQELDAVITPIINLELPLVGSFVKGADVLPKLIKTFNPKYILSSTAGGEAKYTGLLNKFISVQEYAEEVKCNLVNLKTMDSVKI</sequence>
<name>Q7V181_PROMP</name>
<dbReference type="STRING" id="59919.PMM1001"/>
<dbReference type="Pfam" id="PF13483">
    <property type="entry name" value="Lactamase_B_3"/>
    <property type="match status" value="1"/>
</dbReference>
<dbReference type="PANTHER" id="PTHR36142">
    <property type="entry name" value="METALLO-HYDROLASE/OXIDOREDUCTASE SUPERFAMILY PROTEIN"/>
    <property type="match status" value="1"/>
</dbReference>
<dbReference type="InterPro" id="IPR036866">
    <property type="entry name" value="RibonucZ/Hydroxyglut_hydro"/>
</dbReference>
<reference evidence="1 2" key="1">
    <citation type="journal article" date="2003" name="Nature">
        <title>Genome divergence in two Prochlorococcus ecotypes reflects oceanic niche differentiation.</title>
        <authorList>
            <person name="Rocap G."/>
            <person name="Larimer F.W."/>
            <person name="Lamerdin J.E."/>
            <person name="Malfatti S."/>
            <person name="Chain P."/>
            <person name="Ahlgren N.A."/>
            <person name="Arellano A."/>
            <person name="Coleman M."/>
            <person name="Hauser L."/>
            <person name="Hess W.R."/>
            <person name="Johnson Z.I."/>
            <person name="Land M.L."/>
            <person name="Lindell D."/>
            <person name="Post A.F."/>
            <person name="Regala W."/>
            <person name="Shah M."/>
            <person name="Shaw S.L."/>
            <person name="Steglich C."/>
            <person name="Sullivan M.B."/>
            <person name="Ting C.S."/>
            <person name="Tolonen A."/>
            <person name="Webb E.A."/>
            <person name="Zinser E.R."/>
            <person name="Chisholm S.W."/>
        </authorList>
    </citation>
    <scope>NUCLEOTIDE SEQUENCE [LARGE SCALE GENOMIC DNA]</scope>
    <source>
        <strain evidence="2">CCMP1986 / NIES-2087 / MED4</strain>
    </source>
</reference>
<dbReference type="HOGENOM" id="CLU_055726_0_0_3"/>
<protein>
    <recommendedName>
        <fullName evidence="3">MBL fold metallo-hydrolase</fullName>
    </recommendedName>
</protein>
<dbReference type="AlphaFoldDB" id="Q7V181"/>
<dbReference type="KEGG" id="pmm:PMM1001"/>
<dbReference type="SUPFAM" id="SSF56281">
    <property type="entry name" value="Metallo-hydrolase/oxidoreductase"/>
    <property type="match status" value="1"/>
</dbReference>